<keyword evidence="3" id="KW-1185">Reference proteome</keyword>
<evidence type="ECO:0000313" key="2">
    <source>
        <dbReference type="EMBL" id="ATV61455.1"/>
    </source>
</evidence>
<name>A0AAD0AL46_9FUSO</name>
<dbReference type="Gene3D" id="1.25.40.10">
    <property type="entry name" value="Tetratricopeptide repeat domain"/>
    <property type="match status" value="4"/>
</dbReference>
<reference evidence="2 3" key="1">
    <citation type="submission" date="2017-11" db="EMBL/GenBank/DDBJ databases">
        <title>Genome sequencing of Fusobacterium periodonticum KCOM 1263.</title>
        <authorList>
            <person name="Kook J.-K."/>
            <person name="Park S.-N."/>
            <person name="Lim Y.K."/>
        </authorList>
    </citation>
    <scope>NUCLEOTIDE SEQUENCE [LARGE SCALE GENOMIC DNA]</scope>
    <source>
        <strain evidence="2 3">KCOM 1263</strain>
    </source>
</reference>
<dbReference type="Pfam" id="PF13424">
    <property type="entry name" value="TPR_12"/>
    <property type="match status" value="1"/>
</dbReference>
<protein>
    <submittedName>
        <fullName evidence="2">Peptide transporter</fullName>
    </submittedName>
</protein>
<accession>A0AAD0AL46</accession>
<sequence length="502" mass="59655">MDKISKEYQEIIHEVKILPVEQLDINRVEKLIRAYIADKNYEKALEVLRVVEDREKNNPSINSELGYCLVELKQFDEAAKYFLKAKNQGREDAWIYSQLGWAYRNAEKYKEALEAYLKAQQLGNKVAWTNAEIGMCYKELGKYEEALKYYLIIINSGELDNDIYKKTWVLSEIAYIYQNIDKYEEAIEYFKKVESLGRKDSWLYANMFNCLKALKNNEEALKYSLMLENFEEFKNDIFVLSNIAHLYEERQEYKEQLKYLEKIEKIGIDDPQFYIEYGYCLMFLEYYREAISKFEKSLGAGKDTYCISQIAFCYRNLGEYEKALEYFQKARSLGRNDAWISLEFGLCYRDLNEYEKALKYFLEAYEKEERYKTDTYLLSSIGKMYDLLGKYENGEEFLRKSYDLGERDRWINMELGECLTRLGKYEEAIEKLLEARRLYMAEGKAPYSEDLELAYCYAALGDKNKAKYHMDSSIEALGAYAESEEYLKKRFTEIKEMINSLK</sequence>
<dbReference type="AlphaFoldDB" id="A0AAD0AL46"/>
<dbReference type="Pfam" id="PF14559">
    <property type="entry name" value="TPR_19"/>
    <property type="match status" value="1"/>
</dbReference>
<dbReference type="Pfam" id="PF13374">
    <property type="entry name" value="TPR_10"/>
    <property type="match status" value="1"/>
</dbReference>
<feature type="repeat" description="TPR" evidence="1">
    <location>
        <begin position="167"/>
        <end position="200"/>
    </location>
</feature>
<organism evidence="2 3">
    <name type="scientific">Fusobacterium pseudoperiodonticum</name>
    <dbReference type="NCBI Taxonomy" id="2663009"/>
    <lineage>
        <taxon>Bacteria</taxon>
        <taxon>Fusobacteriati</taxon>
        <taxon>Fusobacteriota</taxon>
        <taxon>Fusobacteriia</taxon>
        <taxon>Fusobacteriales</taxon>
        <taxon>Fusobacteriaceae</taxon>
        <taxon>Fusobacterium</taxon>
    </lineage>
</organism>
<feature type="repeat" description="TPR" evidence="1">
    <location>
        <begin position="93"/>
        <end position="126"/>
    </location>
</feature>
<proteinExistence type="predicted"/>
<evidence type="ECO:0000256" key="1">
    <source>
        <dbReference type="PROSITE-ProRule" id="PRU00339"/>
    </source>
</evidence>
<dbReference type="InterPro" id="IPR011990">
    <property type="entry name" value="TPR-like_helical_dom_sf"/>
</dbReference>
<dbReference type="Pfam" id="PF13181">
    <property type="entry name" value="TPR_8"/>
    <property type="match status" value="2"/>
</dbReference>
<dbReference type="Proteomes" id="UP000228552">
    <property type="component" value="Chromosome"/>
</dbReference>
<evidence type="ECO:0000313" key="3">
    <source>
        <dbReference type="Proteomes" id="UP000228552"/>
    </source>
</evidence>
<dbReference type="RefSeq" id="WP_099987484.1">
    <property type="nucleotide sequence ID" value="NZ_CP024700.1"/>
</dbReference>
<dbReference type="SUPFAM" id="SSF48452">
    <property type="entry name" value="TPR-like"/>
    <property type="match status" value="1"/>
</dbReference>
<dbReference type="EMBL" id="CP024700">
    <property type="protein sequence ID" value="ATV61455.1"/>
    <property type="molecule type" value="Genomic_DNA"/>
</dbReference>
<feature type="repeat" description="TPR" evidence="1">
    <location>
        <begin position="338"/>
        <end position="371"/>
    </location>
</feature>
<dbReference type="PROSITE" id="PS50005">
    <property type="entry name" value="TPR"/>
    <property type="match status" value="4"/>
</dbReference>
<dbReference type="PANTHER" id="PTHR12558">
    <property type="entry name" value="CELL DIVISION CYCLE 16,23,27"/>
    <property type="match status" value="1"/>
</dbReference>
<keyword evidence="1" id="KW-0802">TPR repeat</keyword>
<dbReference type="SMART" id="SM00028">
    <property type="entry name" value="TPR"/>
    <property type="match status" value="9"/>
</dbReference>
<dbReference type="SUPFAM" id="SSF81901">
    <property type="entry name" value="HCP-like"/>
    <property type="match status" value="1"/>
</dbReference>
<feature type="repeat" description="TPR" evidence="1">
    <location>
        <begin position="304"/>
        <end position="337"/>
    </location>
</feature>
<dbReference type="PANTHER" id="PTHR12558:SF13">
    <property type="entry name" value="CELL DIVISION CYCLE PROTEIN 27 HOMOLOG"/>
    <property type="match status" value="1"/>
</dbReference>
<gene>
    <name evidence="2" type="ORF">CTM74_06265</name>
</gene>
<dbReference type="InterPro" id="IPR019734">
    <property type="entry name" value="TPR_rpt"/>
</dbReference>